<dbReference type="NCBIfam" id="TIGR04549">
    <property type="entry name" value="LP_HExxH_w_tonB"/>
    <property type="match status" value="1"/>
</dbReference>
<gene>
    <name evidence="2" type="ORF">H8744_07025</name>
</gene>
<feature type="chain" id="PRO_5038380530" description="Substrate import-associated zinc metallohydrolase lipoprotein" evidence="1">
    <location>
        <begin position="21"/>
        <end position="401"/>
    </location>
</feature>
<proteinExistence type="predicted"/>
<keyword evidence="3" id="KW-1185">Reference proteome</keyword>
<dbReference type="AlphaFoldDB" id="A0A926IPZ3"/>
<dbReference type="RefSeq" id="WP_262434172.1">
    <property type="nucleotide sequence ID" value="NZ_JACRTF010000001.1"/>
</dbReference>
<dbReference type="EMBL" id="JACRTF010000001">
    <property type="protein sequence ID" value="MBC8593010.1"/>
    <property type="molecule type" value="Genomic_DNA"/>
</dbReference>
<evidence type="ECO:0008006" key="4">
    <source>
        <dbReference type="Google" id="ProtNLM"/>
    </source>
</evidence>
<dbReference type="PROSITE" id="PS51257">
    <property type="entry name" value="PROKAR_LIPOPROTEIN"/>
    <property type="match status" value="1"/>
</dbReference>
<dbReference type="Gene3D" id="3.40.390.70">
    <property type="match status" value="1"/>
</dbReference>
<comment type="caution">
    <text evidence="2">The sequence shown here is derived from an EMBL/GenBank/DDBJ whole genome shotgun (WGS) entry which is preliminary data.</text>
</comment>
<protein>
    <recommendedName>
        <fullName evidence="4">Substrate import-associated zinc metallohydrolase lipoprotein</fullName>
    </recommendedName>
</protein>
<keyword evidence="1" id="KW-0732">Signal</keyword>
<evidence type="ECO:0000313" key="3">
    <source>
        <dbReference type="Proteomes" id="UP000651085"/>
    </source>
</evidence>
<name>A0A926IPZ3_9BACT</name>
<dbReference type="Proteomes" id="UP000651085">
    <property type="component" value="Unassembled WGS sequence"/>
</dbReference>
<organism evidence="2 3">
    <name type="scientific">Jilunia laotingensis</name>
    <dbReference type="NCBI Taxonomy" id="2763675"/>
    <lineage>
        <taxon>Bacteria</taxon>
        <taxon>Pseudomonadati</taxon>
        <taxon>Bacteroidota</taxon>
        <taxon>Bacteroidia</taxon>
        <taxon>Bacteroidales</taxon>
        <taxon>Bacteroidaceae</taxon>
        <taxon>Jilunia</taxon>
    </lineage>
</organism>
<dbReference type="Pfam" id="PF15890">
    <property type="entry name" value="Peptidase_Mx1"/>
    <property type="match status" value="1"/>
</dbReference>
<evidence type="ECO:0000313" key="2">
    <source>
        <dbReference type="EMBL" id="MBC8593010.1"/>
    </source>
</evidence>
<evidence type="ECO:0000256" key="1">
    <source>
        <dbReference type="SAM" id="SignalP"/>
    </source>
</evidence>
<sequence length="401" mass="46096">MKKSIIFIFLSILIGSSLFTACSDDELGPTIFDATVRPLDRTQYSFPLDSFVEANYRQPYNLRYIYRMEDISADMDYNLIPCTYQKSKEVAVLAKYLWFDIYAKLQTPEFLKMYAPRILHIIGSPAYNPSSGTMTLGEASGGKKITFYRGNSIDVNNIDSLNELFFKTMHHEFSHILQQTKVTPTEFNTLSSGQYDSFAWQDRNDSLVLSLGFVTPYGSSQATEDWVEVIANYIVKDSITWNGMLNTATYGWEVVMVDVDKFDPELETRTFKNDVKQAGSDAYAQYEVYRKTIVRDENGDPIKDENGKLQYIDEDGVDGKALILQKLDMARNWMKTSFGLDLDQLRKEVQTRQYLTDEKGEFVLRDGKFVNRLVEPLHIGSSETLMDSLLYQVDKFKELQN</sequence>
<feature type="signal peptide" evidence="1">
    <location>
        <begin position="1"/>
        <end position="20"/>
    </location>
</feature>
<dbReference type="InterPro" id="IPR030890">
    <property type="entry name" value="LP_HExxH_w_TonB"/>
</dbReference>
<reference evidence="2" key="1">
    <citation type="submission" date="2020-08" db="EMBL/GenBank/DDBJ databases">
        <title>Genome public.</title>
        <authorList>
            <person name="Liu C."/>
            <person name="Sun Q."/>
        </authorList>
    </citation>
    <scope>NUCLEOTIDE SEQUENCE</scope>
    <source>
        <strain evidence="2">N12</strain>
    </source>
</reference>
<accession>A0A926IPZ3</accession>